<evidence type="ECO:0000259" key="2">
    <source>
        <dbReference type="Pfam" id="PF13843"/>
    </source>
</evidence>
<dbReference type="Proteomes" id="UP001321473">
    <property type="component" value="Unassembled WGS sequence"/>
</dbReference>
<name>A0AAQ4EZI3_AMBAM</name>
<gene>
    <name evidence="3" type="ORF">V5799_018440</name>
</gene>
<dbReference type="InterPro" id="IPR029526">
    <property type="entry name" value="PGBD"/>
</dbReference>
<protein>
    <recommendedName>
        <fullName evidence="2">PiggyBac transposable element-derived protein domain-containing protein</fullName>
    </recommendedName>
</protein>
<feature type="compositionally biased region" description="Acidic residues" evidence="1">
    <location>
        <begin position="60"/>
        <end position="73"/>
    </location>
</feature>
<dbReference type="EMBL" id="JARKHS020009086">
    <property type="protein sequence ID" value="KAK8780220.1"/>
    <property type="molecule type" value="Genomic_DNA"/>
</dbReference>
<comment type="caution">
    <text evidence="3">The sequence shown here is derived from an EMBL/GenBank/DDBJ whole genome shotgun (WGS) entry which is preliminary data.</text>
</comment>
<accession>A0AAQ4EZI3</accession>
<dbReference type="AlphaFoldDB" id="A0AAQ4EZI3"/>
<feature type="region of interest" description="Disordered" evidence="1">
    <location>
        <begin position="35"/>
        <end position="87"/>
    </location>
</feature>
<evidence type="ECO:0000313" key="4">
    <source>
        <dbReference type="Proteomes" id="UP001321473"/>
    </source>
</evidence>
<reference evidence="3 4" key="1">
    <citation type="journal article" date="2023" name="Arcadia Sci">
        <title>De novo assembly of a long-read Amblyomma americanum tick genome.</title>
        <authorList>
            <person name="Chou S."/>
            <person name="Poskanzer K.E."/>
            <person name="Rollins M."/>
            <person name="Thuy-Boun P.S."/>
        </authorList>
    </citation>
    <scope>NUCLEOTIDE SEQUENCE [LARGE SCALE GENOMIC DNA]</scope>
    <source>
        <strain evidence="3">F_SG_1</strain>
        <tissue evidence="3">Salivary glands</tissue>
    </source>
</reference>
<dbReference type="Pfam" id="PF13843">
    <property type="entry name" value="DDE_Tnp_1_7"/>
    <property type="match status" value="1"/>
</dbReference>
<dbReference type="PANTHER" id="PTHR47272:SF1">
    <property type="entry name" value="PIGGYBAC TRANSPOSABLE ELEMENT-DERIVED PROTEIN 3-LIKE"/>
    <property type="match status" value="1"/>
</dbReference>
<sequence length="303" mass="34929">MAAFSGAAFYGTCRRRDRPRVSDETAEAVLQRIAQANTSDIDLSDSDDDTIVDPNFSAPLEDEGTDETSDDEGPSTSGTGRAEKTWKRHQGEITTWIPDFGDNIDSSEQRCSWAPIDYFVQYIPNEVYEKMALAMNRSYVEMTGKSLQTSAEELKTFFAISLTMSCLCYPQIRMYWQKKNTSTSCSRQMSRDRYFKLRHRLQLVTEVEVSEEEKKDDLLWRIRPLLEFVLKGCQKLPRSKYLCIDEQMIPFSGRTQLKQYVPRKPNPEGLKNFVLATPGGLILDFEIYQGKEIKSIPREFRNR</sequence>
<feature type="compositionally biased region" description="Acidic residues" evidence="1">
    <location>
        <begin position="42"/>
        <end position="51"/>
    </location>
</feature>
<dbReference type="PANTHER" id="PTHR47272">
    <property type="entry name" value="DDE_TNP_1_7 DOMAIN-CONTAINING PROTEIN"/>
    <property type="match status" value="1"/>
</dbReference>
<evidence type="ECO:0000313" key="3">
    <source>
        <dbReference type="EMBL" id="KAK8780220.1"/>
    </source>
</evidence>
<proteinExistence type="predicted"/>
<keyword evidence="4" id="KW-1185">Reference proteome</keyword>
<feature type="domain" description="PiggyBac transposable element-derived protein" evidence="2">
    <location>
        <begin position="115"/>
        <end position="292"/>
    </location>
</feature>
<evidence type="ECO:0000256" key="1">
    <source>
        <dbReference type="SAM" id="MobiDB-lite"/>
    </source>
</evidence>
<organism evidence="3 4">
    <name type="scientific">Amblyomma americanum</name>
    <name type="common">Lone star tick</name>
    <dbReference type="NCBI Taxonomy" id="6943"/>
    <lineage>
        <taxon>Eukaryota</taxon>
        <taxon>Metazoa</taxon>
        <taxon>Ecdysozoa</taxon>
        <taxon>Arthropoda</taxon>
        <taxon>Chelicerata</taxon>
        <taxon>Arachnida</taxon>
        <taxon>Acari</taxon>
        <taxon>Parasitiformes</taxon>
        <taxon>Ixodida</taxon>
        <taxon>Ixodoidea</taxon>
        <taxon>Ixodidae</taxon>
        <taxon>Amblyomminae</taxon>
        <taxon>Amblyomma</taxon>
    </lineage>
</organism>